<protein>
    <submittedName>
        <fullName evidence="3">Glycosyltransferase family 4 protein</fullName>
    </submittedName>
</protein>
<name>A0A4U1G0F1_9SPHI</name>
<evidence type="ECO:0000313" key="3">
    <source>
        <dbReference type="EMBL" id="TKC56955.1"/>
    </source>
</evidence>
<reference evidence="3 4" key="1">
    <citation type="submission" date="2019-04" db="EMBL/GenBank/DDBJ databases">
        <title>Pedobacter sp. RP-1-16 sp. nov., isolated from Arctic soil.</title>
        <authorList>
            <person name="Dahal R.H."/>
            <person name="Kim D.-U."/>
        </authorList>
    </citation>
    <scope>NUCLEOTIDE SEQUENCE [LARGE SCALE GENOMIC DNA]</scope>
    <source>
        <strain evidence="3 4">RP-1-16</strain>
    </source>
</reference>
<dbReference type="Pfam" id="PF00534">
    <property type="entry name" value="Glycos_transf_1"/>
    <property type="match status" value="1"/>
</dbReference>
<organism evidence="3 4">
    <name type="scientific">Pedobacter hiemivivus</name>
    <dbReference type="NCBI Taxonomy" id="2530454"/>
    <lineage>
        <taxon>Bacteria</taxon>
        <taxon>Pseudomonadati</taxon>
        <taxon>Bacteroidota</taxon>
        <taxon>Sphingobacteriia</taxon>
        <taxon>Sphingobacteriales</taxon>
        <taxon>Sphingobacteriaceae</taxon>
        <taxon>Pedobacter</taxon>
    </lineage>
</organism>
<dbReference type="PANTHER" id="PTHR46401">
    <property type="entry name" value="GLYCOSYLTRANSFERASE WBBK-RELATED"/>
    <property type="match status" value="1"/>
</dbReference>
<evidence type="ECO:0000259" key="2">
    <source>
        <dbReference type="Pfam" id="PF00534"/>
    </source>
</evidence>
<dbReference type="GO" id="GO:0016757">
    <property type="term" value="F:glycosyltransferase activity"/>
    <property type="evidence" value="ECO:0007669"/>
    <property type="project" value="InterPro"/>
</dbReference>
<evidence type="ECO:0000256" key="1">
    <source>
        <dbReference type="ARBA" id="ARBA00022679"/>
    </source>
</evidence>
<dbReference type="AlphaFoldDB" id="A0A4U1G0F1"/>
<dbReference type="PANTHER" id="PTHR46401:SF2">
    <property type="entry name" value="GLYCOSYLTRANSFERASE WBBK-RELATED"/>
    <property type="match status" value="1"/>
</dbReference>
<dbReference type="RefSeq" id="WP_136881868.1">
    <property type="nucleotide sequence ID" value="NZ_SWDX01000011.1"/>
</dbReference>
<comment type="caution">
    <text evidence="3">The sequence shown here is derived from an EMBL/GenBank/DDBJ whole genome shotgun (WGS) entry which is preliminary data.</text>
</comment>
<dbReference type="InterPro" id="IPR001296">
    <property type="entry name" value="Glyco_trans_1"/>
</dbReference>
<proteinExistence type="predicted"/>
<evidence type="ECO:0000313" key="4">
    <source>
        <dbReference type="Proteomes" id="UP000309594"/>
    </source>
</evidence>
<dbReference type="Gene3D" id="3.40.50.2000">
    <property type="entry name" value="Glycogen Phosphorylase B"/>
    <property type="match status" value="2"/>
</dbReference>
<sequence>MNRIGINLLYINPKLAGGSVTYALKLIKEISKLDSSNKYVIYLNKDCKHFDFEVGSNFSVRVLNFGYSSVYLRYFWEQIILPYYIFIDRIDLLHSLGYVTPIVSTAKKIVSILDINYKGHENNMSKHKRFLLGLMVELSAKVSKKIITISEFSKRQIVLHTNTKPNKIVVTLLSGSSDVINNQYEPSELIFKRYNIKSPYIIAFSSPSPHKNIPKLIDAFEIISSKIPDLSLVLVGHQHKSENLKQIIDEKKLGNKVLFTGFVPDQDVEPLISNAKTFVFPSLYEGFGIPLLDAQVCKVPVASSNAGSLPEVGGDAVKYFNPNKSEEIADVLLSILENEMISTKLIEAGLENRRRFSWSQTAKQTLDVYKEYLN</sequence>
<keyword evidence="1 3" id="KW-0808">Transferase</keyword>
<feature type="domain" description="Glycosyl transferase family 1" evidence="2">
    <location>
        <begin position="192"/>
        <end position="349"/>
    </location>
</feature>
<dbReference type="Proteomes" id="UP000309594">
    <property type="component" value="Unassembled WGS sequence"/>
</dbReference>
<dbReference type="SUPFAM" id="SSF53756">
    <property type="entry name" value="UDP-Glycosyltransferase/glycogen phosphorylase"/>
    <property type="match status" value="1"/>
</dbReference>
<dbReference type="GO" id="GO:0009103">
    <property type="term" value="P:lipopolysaccharide biosynthetic process"/>
    <property type="evidence" value="ECO:0007669"/>
    <property type="project" value="TreeGrafter"/>
</dbReference>
<accession>A0A4U1G0F1</accession>
<dbReference type="CDD" id="cd03809">
    <property type="entry name" value="GT4_MtfB-like"/>
    <property type="match status" value="1"/>
</dbReference>
<gene>
    <name evidence="3" type="ORF">FBD94_22420</name>
</gene>
<dbReference type="EMBL" id="SWDX01000011">
    <property type="protein sequence ID" value="TKC56955.1"/>
    <property type="molecule type" value="Genomic_DNA"/>
</dbReference>